<dbReference type="EMBL" id="GEBQ01001821">
    <property type="protein sequence ID" value="JAT38156.1"/>
    <property type="molecule type" value="Transcribed_RNA"/>
</dbReference>
<evidence type="ECO:0000313" key="2">
    <source>
        <dbReference type="EMBL" id="JAT38156.1"/>
    </source>
</evidence>
<evidence type="ECO:0000259" key="1">
    <source>
        <dbReference type="Pfam" id="PF21787"/>
    </source>
</evidence>
<dbReference type="InterPro" id="IPR048365">
    <property type="entry name" value="TNP-like_RNaseH_N"/>
</dbReference>
<gene>
    <name evidence="2" type="ORF">g.52052</name>
</gene>
<proteinExistence type="predicted"/>
<feature type="domain" description="Transposable element P transposase-like RNase H" evidence="1">
    <location>
        <begin position="35"/>
        <end position="164"/>
    </location>
</feature>
<accession>A0A1B6MQD5</accession>
<dbReference type="Pfam" id="PF21787">
    <property type="entry name" value="TNP-like_RNaseH_N"/>
    <property type="match status" value="1"/>
</dbReference>
<name>A0A1B6MQD5_9HEMI</name>
<dbReference type="AlphaFoldDB" id="A0A1B6MQD5"/>
<feature type="non-terminal residue" evidence="2">
    <location>
        <position position="1"/>
    </location>
</feature>
<sequence>FCFPGAYKWMRNAKILTMPHPRYLRSFTSNLNLGSSGIDNVHKNYLKKEVSSLNESEKLCNLLLDEIYVKPELTFKGGKLEGIATMQPNQETINLATTIQAFMIISIFSKNKDIVGLFPSYNLTGTHLHELTLQVLYMLTDLGYKVLTVISDNNGVNRALFTKLCNGVLKTNFQNPFCLSDPIYVIFDSVHIFKSIRNNWLNQKDSNQTFVFPNFHDRNEVMTASVSHLKKVHEEEANSVIKLAPALNRKVLCPTSVERQNVNLCVKFFDEKNIAALKQKCNDSNNNLSGTIMFLELVLKWWKIINVKNLYKDVS</sequence>
<organism evidence="2">
    <name type="scientific">Graphocephala atropunctata</name>
    <dbReference type="NCBI Taxonomy" id="36148"/>
    <lineage>
        <taxon>Eukaryota</taxon>
        <taxon>Metazoa</taxon>
        <taxon>Ecdysozoa</taxon>
        <taxon>Arthropoda</taxon>
        <taxon>Hexapoda</taxon>
        <taxon>Insecta</taxon>
        <taxon>Pterygota</taxon>
        <taxon>Neoptera</taxon>
        <taxon>Paraneoptera</taxon>
        <taxon>Hemiptera</taxon>
        <taxon>Auchenorrhyncha</taxon>
        <taxon>Membracoidea</taxon>
        <taxon>Cicadellidae</taxon>
        <taxon>Cicadellinae</taxon>
        <taxon>Cicadellini</taxon>
        <taxon>Graphocephala</taxon>
    </lineage>
</organism>
<reference evidence="2" key="1">
    <citation type="submission" date="2015-11" db="EMBL/GenBank/DDBJ databases">
        <title>De novo transcriptome assembly of four potential Pierce s Disease insect vectors from Arizona vineyards.</title>
        <authorList>
            <person name="Tassone E.E."/>
        </authorList>
    </citation>
    <scope>NUCLEOTIDE SEQUENCE</scope>
</reference>
<protein>
    <recommendedName>
        <fullName evidence="1">Transposable element P transposase-like RNase H domain-containing protein</fullName>
    </recommendedName>
</protein>